<dbReference type="AlphaFoldDB" id="A0A8B3D8V6"/>
<evidence type="ECO:0000313" key="2">
    <source>
        <dbReference type="EMBL" id="RIW02390.1"/>
    </source>
</evidence>
<gene>
    <name evidence="2" type="ORF">DS957_025380</name>
</gene>
<protein>
    <submittedName>
        <fullName evidence="2">Uncharacterized protein</fullName>
    </submittedName>
</protein>
<feature type="signal peptide" evidence="1">
    <location>
        <begin position="1"/>
        <end position="20"/>
    </location>
</feature>
<feature type="chain" id="PRO_5032524358" evidence="1">
    <location>
        <begin position="21"/>
        <end position="189"/>
    </location>
</feature>
<reference evidence="2 3" key="1">
    <citation type="submission" date="2018-08" db="EMBL/GenBank/DDBJ databases">
        <title>Vibrio harveyi strains pathogenic to white snook Centropomus viridis Lockington (1877) and potential probiotic bacteria.</title>
        <authorList>
            <person name="Soto-Rodriguez S."/>
            <person name="Gomez-Gil B."/>
            <person name="Lozano-Olvera R."/>
        </authorList>
    </citation>
    <scope>NUCLEOTIDE SEQUENCE [LARGE SCALE GENOMIC DNA]</scope>
    <source>
        <strain evidence="2 3">CAIM 1508</strain>
    </source>
</reference>
<name>A0A8B3D8V6_VIBHA</name>
<sequence>MKKTVISLLTGATLSTSVFAATNTATANFQWGGVIPEAELITPDVCIDNTGMVDHMNGVLEFSNDGSEIALIDASELSFKVMNNACGEDPEVTEAPVDQAYTYELKQTIVSIGGIPEGDHEWLFIEDEAGKRLSTEVAPISKDAGIQTTLTVNAETTVAEATDAEKYASFDGQDVLVLGVLEVTTTTTL</sequence>
<keyword evidence="1" id="KW-0732">Signal</keyword>
<dbReference type="EMBL" id="QOUW02000178">
    <property type="protein sequence ID" value="RIW02390.1"/>
    <property type="molecule type" value="Genomic_DNA"/>
</dbReference>
<comment type="caution">
    <text evidence="2">The sequence shown here is derived from an EMBL/GenBank/DDBJ whole genome shotgun (WGS) entry which is preliminary data.</text>
</comment>
<dbReference type="Proteomes" id="UP000253437">
    <property type="component" value="Unassembled WGS sequence"/>
</dbReference>
<evidence type="ECO:0000313" key="3">
    <source>
        <dbReference type="Proteomes" id="UP000253437"/>
    </source>
</evidence>
<organism evidence="2 3">
    <name type="scientific">Vibrio harveyi</name>
    <name type="common">Beneckea harveyi</name>
    <dbReference type="NCBI Taxonomy" id="669"/>
    <lineage>
        <taxon>Bacteria</taxon>
        <taxon>Pseudomonadati</taxon>
        <taxon>Pseudomonadota</taxon>
        <taxon>Gammaproteobacteria</taxon>
        <taxon>Vibrionales</taxon>
        <taxon>Vibrionaceae</taxon>
        <taxon>Vibrio</taxon>
    </lineage>
</organism>
<dbReference type="RefSeq" id="WP_009698067.1">
    <property type="nucleotide sequence ID" value="NZ_CP118530.1"/>
</dbReference>
<proteinExistence type="predicted"/>
<evidence type="ECO:0000256" key="1">
    <source>
        <dbReference type="SAM" id="SignalP"/>
    </source>
</evidence>
<accession>A0A8B3D8V6</accession>